<gene>
    <name evidence="3" type="ORF">IEQ34_021493</name>
</gene>
<evidence type="ECO:0008006" key="5">
    <source>
        <dbReference type="Google" id="ProtNLM"/>
    </source>
</evidence>
<dbReference type="EMBL" id="JAGFBR010000018">
    <property type="protein sequence ID" value="KAH0450801.1"/>
    <property type="molecule type" value="Genomic_DNA"/>
</dbReference>
<sequence>MKEGDLLPTSATALAGGKLSTAAAEAMLFGRGRCKFWALAAISLLAFWSMLASTVTLKWTAGNLKGISEELDSLSQDDLDILELEEREMVVRHMWDVYTHSRRIRFPRFWQEAFEAAYEDLASDEAEVRDSAVTEIARMSMKMVDLEPTPGKAKNSAAEISHVGRDGTTKPNSSSSA</sequence>
<dbReference type="Pfam" id="PF06708">
    <property type="entry name" value="DUF1195"/>
    <property type="match status" value="1"/>
</dbReference>
<keyword evidence="4" id="KW-1185">Reference proteome</keyword>
<keyword evidence="2" id="KW-0472">Membrane</keyword>
<keyword evidence="2" id="KW-0812">Transmembrane</keyword>
<evidence type="ECO:0000256" key="1">
    <source>
        <dbReference type="SAM" id="MobiDB-lite"/>
    </source>
</evidence>
<dbReference type="PANTHER" id="PTHR34358:SF2">
    <property type="entry name" value="OS03G0411600 PROTEIN"/>
    <property type="match status" value="1"/>
</dbReference>
<dbReference type="Proteomes" id="UP000775213">
    <property type="component" value="Unassembled WGS sequence"/>
</dbReference>
<protein>
    <recommendedName>
        <fullName evidence="5">Sugar transporter</fullName>
    </recommendedName>
</protein>
<feature type="transmembrane region" description="Helical" evidence="2">
    <location>
        <begin position="36"/>
        <end position="57"/>
    </location>
</feature>
<organism evidence="3 4">
    <name type="scientific">Dendrobium chrysotoxum</name>
    <name type="common">Orchid</name>
    <dbReference type="NCBI Taxonomy" id="161865"/>
    <lineage>
        <taxon>Eukaryota</taxon>
        <taxon>Viridiplantae</taxon>
        <taxon>Streptophyta</taxon>
        <taxon>Embryophyta</taxon>
        <taxon>Tracheophyta</taxon>
        <taxon>Spermatophyta</taxon>
        <taxon>Magnoliopsida</taxon>
        <taxon>Liliopsida</taxon>
        <taxon>Asparagales</taxon>
        <taxon>Orchidaceae</taxon>
        <taxon>Epidendroideae</taxon>
        <taxon>Malaxideae</taxon>
        <taxon>Dendrobiinae</taxon>
        <taxon>Dendrobium</taxon>
    </lineage>
</organism>
<evidence type="ECO:0000313" key="3">
    <source>
        <dbReference type="EMBL" id="KAH0450801.1"/>
    </source>
</evidence>
<dbReference type="InterPro" id="IPR010608">
    <property type="entry name" value="DUF1195"/>
</dbReference>
<name>A0AAV7G3Q6_DENCH</name>
<reference evidence="3 4" key="1">
    <citation type="journal article" date="2021" name="Hortic Res">
        <title>Chromosome-scale assembly of the Dendrobium chrysotoxum genome enhances the understanding of orchid evolution.</title>
        <authorList>
            <person name="Zhang Y."/>
            <person name="Zhang G.Q."/>
            <person name="Zhang D."/>
            <person name="Liu X.D."/>
            <person name="Xu X.Y."/>
            <person name="Sun W.H."/>
            <person name="Yu X."/>
            <person name="Zhu X."/>
            <person name="Wang Z.W."/>
            <person name="Zhao X."/>
            <person name="Zhong W.Y."/>
            <person name="Chen H."/>
            <person name="Yin W.L."/>
            <person name="Huang T."/>
            <person name="Niu S.C."/>
            <person name="Liu Z.J."/>
        </authorList>
    </citation>
    <scope>NUCLEOTIDE SEQUENCE [LARGE SCALE GENOMIC DNA]</scope>
    <source>
        <strain evidence="3">Lindl</strain>
    </source>
</reference>
<comment type="caution">
    <text evidence="3">The sequence shown here is derived from an EMBL/GenBank/DDBJ whole genome shotgun (WGS) entry which is preliminary data.</text>
</comment>
<evidence type="ECO:0000256" key="2">
    <source>
        <dbReference type="SAM" id="Phobius"/>
    </source>
</evidence>
<dbReference type="AlphaFoldDB" id="A0AAV7G3Q6"/>
<keyword evidence="2" id="KW-1133">Transmembrane helix</keyword>
<dbReference type="PANTHER" id="PTHR34358">
    <property type="entry name" value="OS03G0411600 PROTEIN"/>
    <property type="match status" value="1"/>
</dbReference>
<accession>A0AAV7G3Q6</accession>
<evidence type="ECO:0000313" key="4">
    <source>
        <dbReference type="Proteomes" id="UP000775213"/>
    </source>
</evidence>
<feature type="region of interest" description="Disordered" evidence="1">
    <location>
        <begin position="147"/>
        <end position="177"/>
    </location>
</feature>
<proteinExistence type="predicted"/>